<feature type="chain" id="PRO_5028989269" evidence="1">
    <location>
        <begin position="20"/>
        <end position="94"/>
    </location>
</feature>
<reference evidence="2 3" key="1">
    <citation type="submission" date="2019-09" db="EMBL/GenBank/DDBJ databases">
        <title>H2 Metabolism Revealed by Metagenomic Analysis in Subglacial Sediment of East Antarctica.</title>
        <authorList>
            <person name="Yang Z."/>
            <person name="Zhang Y."/>
            <person name="Lv Y."/>
            <person name="Yan W."/>
            <person name="Xiao X."/>
            <person name="Sun B."/>
            <person name="Ma H."/>
        </authorList>
    </citation>
    <scope>NUCLEOTIDE SEQUENCE [LARGE SCALE GENOMIC DNA]</scope>
    <source>
        <strain evidence="2">Bin2_2</strain>
    </source>
</reference>
<dbReference type="EMBL" id="JAAFGW010000204">
    <property type="protein sequence ID" value="NDP49074.1"/>
    <property type="molecule type" value="Genomic_DNA"/>
</dbReference>
<name>A0A7C9P904_9PROT</name>
<evidence type="ECO:0000313" key="2">
    <source>
        <dbReference type="EMBL" id="NDP49074.1"/>
    </source>
</evidence>
<evidence type="ECO:0000256" key="1">
    <source>
        <dbReference type="SAM" id="SignalP"/>
    </source>
</evidence>
<organism evidence="2 3">
    <name type="scientific">Sulfuriferula multivorans</name>
    <dbReference type="NCBI Taxonomy" id="1559896"/>
    <lineage>
        <taxon>Bacteria</taxon>
        <taxon>Pseudomonadati</taxon>
        <taxon>Pseudomonadota</taxon>
        <taxon>Betaproteobacteria</taxon>
        <taxon>Nitrosomonadales</taxon>
        <taxon>Sulfuricellaceae</taxon>
        <taxon>Sulfuriferula</taxon>
    </lineage>
</organism>
<evidence type="ECO:0000313" key="3">
    <source>
        <dbReference type="Proteomes" id="UP000483432"/>
    </source>
</evidence>
<protein>
    <submittedName>
        <fullName evidence="2">Uncharacterized protein</fullName>
    </submittedName>
</protein>
<dbReference type="Proteomes" id="UP000483432">
    <property type="component" value="Unassembled WGS sequence"/>
</dbReference>
<keyword evidence="1" id="KW-0732">Signal</keyword>
<dbReference type="AlphaFoldDB" id="A0A7C9P904"/>
<sequence length="94" mass="10148">MRTGWMLLGLLALSGSALADGERYQALPLAGADGGKGGGRAFILDTRDGHVWIWSENELITAPDGRRRYGAGFIYQGKLRPGSQPGEMIEQQSK</sequence>
<proteinExistence type="predicted"/>
<comment type="caution">
    <text evidence="2">The sequence shown here is derived from an EMBL/GenBank/DDBJ whole genome shotgun (WGS) entry which is preliminary data.</text>
</comment>
<gene>
    <name evidence="2" type="ORF">GZ085_11950</name>
</gene>
<accession>A0A7C9P904</accession>
<feature type="signal peptide" evidence="1">
    <location>
        <begin position="1"/>
        <end position="19"/>
    </location>
</feature>